<keyword evidence="2" id="KW-1185">Reference proteome</keyword>
<dbReference type="Gramene" id="TraesNOR6B03G03578640.1">
    <property type="protein sequence ID" value="TraesNOR6B03G03578640.1"/>
    <property type="gene ID" value="TraesNOR6B03G03578640"/>
</dbReference>
<accession>A0A3B6PM64</accession>
<protein>
    <submittedName>
        <fullName evidence="1">Uncharacterized protein</fullName>
    </submittedName>
</protein>
<organism evidence="1">
    <name type="scientific">Triticum aestivum</name>
    <name type="common">Wheat</name>
    <dbReference type="NCBI Taxonomy" id="4565"/>
    <lineage>
        <taxon>Eukaryota</taxon>
        <taxon>Viridiplantae</taxon>
        <taxon>Streptophyta</taxon>
        <taxon>Embryophyta</taxon>
        <taxon>Tracheophyta</taxon>
        <taxon>Spermatophyta</taxon>
        <taxon>Magnoliopsida</taxon>
        <taxon>Liliopsida</taxon>
        <taxon>Poales</taxon>
        <taxon>Poaceae</taxon>
        <taxon>BOP clade</taxon>
        <taxon>Pooideae</taxon>
        <taxon>Triticodae</taxon>
        <taxon>Triticeae</taxon>
        <taxon>Triticinae</taxon>
        <taxon>Triticum</taxon>
    </lineage>
</organism>
<dbReference type="Gramene" id="TraesCS6B02G241700.1">
    <property type="protein sequence ID" value="TraesCS6B02G241700.1"/>
    <property type="gene ID" value="TraesCS6B02G241700"/>
</dbReference>
<dbReference type="Proteomes" id="UP000019116">
    <property type="component" value="Chromosome 6B"/>
</dbReference>
<evidence type="ECO:0000313" key="1">
    <source>
        <dbReference type="EnsemblPlants" id="TraesCS6B02G241700.1"/>
    </source>
</evidence>
<dbReference type="EnsemblPlants" id="TraesCS6B02G241700.1">
    <property type="protein sequence ID" value="TraesCS6B02G241700.1"/>
    <property type="gene ID" value="TraesCS6B02G241700"/>
</dbReference>
<sequence length="134" mass="14194">MEGQEDEDPTLGVACVGGSGGNTGIASSLRKRTVVACKSSMRNEQGIYEKMKPISAYFITPPINTELTEYDVSNQVSGANIQAHVVLEPEVSSEQTANEGFDANILHAPGDEHIVSNEVSNASILQAPIEGFSV</sequence>
<evidence type="ECO:0000313" key="2">
    <source>
        <dbReference type="Proteomes" id="UP000019116"/>
    </source>
</evidence>
<dbReference type="Gramene" id="TraesCS6B03G0706500.1">
    <property type="protein sequence ID" value="TraesCS6B03G0706500.1.CDS"/>
    <property type="gene ID" value="TraesCS6B03G0706500"/>
</dbReference>
<name>A0A3B6PM64_WHEAT</name>
<proteinExistence type="predicted"/>
<reference evidence="1" key="1">
    <citation type="submission" date="2018-08" db="EMBL/GenBank/DDBJ databases">
        <authorList>
            <person name="Rossello M."/>
        </authorList>
    </citation>
    <scope>NUCLEOTIDE SEQUENCE [LARGE SCALE GENOMIC DNA]</scope>
    <source>
        <strain evidence="1">cv. Chinese Spring</strain>
    </source>
</reference>
<dbReference type="AlphaFoldDB" id="A0A3B6PM64"/>
<reference evidence="1" key="2">
    <citation type="submission" date="2018-10" db="UniProtKB">
        <authorList>
            <consortium name="EnsemblPlants"/>
        </authorList>
    </citation>
    <scope>IDENTIFICATION</scope>
</reference>